<dbReference type="Proteomes" id="UP001060170">
    <property type="component" value="Chromosome 18"/>
</dbReference>
<gene>
    <name evidence="1" type="ORF">MJO28_016737</name>
</gene>
<proteinExistence type="predicted"/>
<protein>
    <submittedName>
        <fullName evidence="1">Uncharacterized protein</fullName>
    </submittedName>
</protein>
<evidence type="ECO:0000313" key="2">
    <source>
        <dbReference type="Proteomes" id="UP001060170"/>
    </source>
</evidence>
<keyword evidence="2" id="KW-1185">Reference proteome</keyword>
<name>A0ACC0DPD2_9BASI</name>
<dbReference type="EMBL" id="CM045882">
    <property type="protein sequence ID" value="KAI7935866.1"/>
    <property type="molecule type" value="Genomic_DNA"/>
</dbReference>
<sequence length="435" mass="50454">MRIVDEDISPVQPVDDTQENHLADVLEPDVPEIIEDPPTNPLDIFEQDESGDQAELLWMQFKDIVIGQNWRGWAKKPLNHCSAMKKRRSETLLRITQSVWQTISVDGFSLTYGEILLNNGLKLSHRCQNKMFSENSIWPNWLRTTEETSKNSELWMYTEEALNPDKLNKKSAELAVRDQIIQKNSRKGFDFQQDKIAWLHTGEVLPTHMIPDVPQVLLEMEKKELQRMFNPFVKLKGFNTVRDTPVKFLHLFLLGPVKYLFQDFMKGLNNGQEELLALWILFNTHSLNIPSIRSTSIVQYGRAAPFIFFQFMTPSQINIWSLLFHLGSSISQTHIENMETSISELRNHIDIFLKHIIQDSAQGKYIQASNKVTSIFTQNPLIQQMLGYNQSSSLQKINYPFDKKLKVPDIDRIATPEASKILIMIMTLNRYLNYN</sequence>
<reference evidence="1 2" key="3">
    <citation type="journal article" date="2022" name="Microbiol. Spectr.">
        <title>Folding features and dynamics of 3D genome architecture in plant fungal pathogens.</title>
        <authorList>
            <person name="Xia C."/>
        </authorList>
    </citation>
    <scope>NUCLEOTIDE SEQUENCE [LARGE SCALE GENOMIC DNA]</scope>
    <source>
        <strain evidence="1 2">93-210</strain>
    </source>
</reference>
<organism evidence="1 2">
    <name type="scientific">Puccinia striiformis f. sp. tritici</name>
    <dbReference type="NCBI Taxonomy" id="168172"/>
    <lineage>
        <taxon>Eukaryota</taxon>
        <taxon>Fungi</taxon>
        <taxon>Dikarya</taxon>
        <taxon>Basidiomycota</taxon>
        <taxon>Pucciniomycotina</taxon>
        <taxon>Pucciniomycetes</taxon>
        <taxon>Pucciniales</taxon>
        <taxon>Pucciniaceae</taxon>
        <taxon>Puccinia</taxon>
    </lineage>
</organism>
<accession>A0ACC0DPD2</accession>
<evidence type="ECO:0000313" key="1">
    <source>
        <dbReference type="EMBL" id="KAI7935866.1"/>
    </source>
</evidence>
<reference evidence="2" key="2">
    <citation type="journal article" date="2018" name="Mol. Plant Microbe Interact.">
        <title>Genome sequence resources for the wheat stripe rust pathogen (Puccinia striiformis f. sp. tritici) and the barley stripe rust pathogen (Puccinia striiformis f. sp. hordei).</title>
        <authorList>
            <person name="Xia C."/>
            <person name="Wang M."/>
            <person name="Yin C."/>
            <person name="Cornejo O.E."/>
            <person name="Hulbert S.H."/>
            <person name="Chen X."/>
        </authorList>
    </citation>
    <scope>NUCLEOTIDE SEQUENCE [LARGE SCALE GENOMIC DNA]</scope>
    <source>
        <strain evidence="2">93-210</strain>
    </source>
</reference>
<reference evidence="2" key="1">
    <citation type="journal article" date="2018" name="BMC Genomics">
        <title>Genomic insights into host adaptation between the wheat stripe rust pathogen (Puccinia striiformis f. sp. tritici) and the barley stripe rust pathogen (Puccinia striiformis f. sp. hordei).</title>
        <authorList>
            <person name="Xia C."/>
            <person name="Wang M."/>
            <person name="Yin C."/>
            <person name="Cornejo O.E."/>
            <person name="Hulbert S.H."/>
            <person name="Chen X."/>
        </authorList>
    </citation>
    <scope>NUCLEOTIDE SEQUENCE [LARGE SCALE GENOMIC DNA]</scope>
    <source>
        <strain evidence="2">93-210</strain>
    </source>
</reference>
<comment type="caution">
    <text evidence="1">The sequence shown here is derived from an EMBL/GenBank/DDBJ whole genome shotgun (WGS) entry which is preliminary data.</text>
</comment>